<dbReference type="Pfam" id="PF02771">
    <property type="entry name" value="Acyl-CoA_dh_N"/>
    <property type="match status" value="1"/>
</dbReference>
<keyword evidence="9" id="KW-1185">Reference proteome</keyword>
<comment type="cofactor">
    <cofactor evidence="1">
        <name>FAD</name>
        <dbReference type="ChEBI" id="CHEBI:57692"/>
    </cofactor>
</comment>
<dbReference type="PANTHER" id="PTHR43884">
    <property type="entry name" value="ACYL-COA DEHYDROGENASE"/>
    <property type="match status" value="1"/>
</dbReference>
<evidence type="ECO:0000313" key="8">
    <source>
        <dbReference type="EMBL" id="MBB4841237.1"/>
    </source>
</evidence>
<accession>A0A7W7K542</accession>
<dbReference type="GO" id="GO:0050660">
    <property type="term" value="F:flavin adenine dinucleotide binding"/>
    <property type="evidence" value="ECO:0007669"/>
    <property type="project" value="InterPro"/>
</dbReference>
<dbReference type="Pfam" id="PF00441">
    <property type="entry name" value="Acyl-CoA_dh_1"/>
    <property type="match status" value="1"/>
</dbReference>
<evidence type="ECO:0000256" key="3">
    <source>
        <dbReference type="ARBA" id="ARBA00022630"/>
    </source>
</evidence>
<dbReference type="InterPro" id="IPR013786">
    <property type="entry name" value="AcylCoA_DH/ox_N"/>
</dbReference>
<dbReference type="Gene3D" id="1.20.140.10">
    <property type="entry name" value="Butyryl-CoA Dehydrogenase, subunit A, domain 3"/>
    <property type="match status" value="1"/>
</dbReference>
<organism evidence="8 9">
    <name type="scientific">Sphingomonas kyeonggiensis</name>
    <dbReference type="NCBI Taxonomy" id="1268553"/>
    <lineage>
        <taxon>Bacteria</taxon>
        <taxon>Pseudomonadati</taxon>
        <taxon>Pseudomonadota</taxon>
        <taxon>Alphaproteobacteria</taxon>
        <taxon>Sphingomonadales</taxon>
        <taxon>Sphingomonadaceae</taxon>
        <taxon>Sphingomonas</taxon>
    </lineage>
</organism>
<dbReference type="Gene3D" id="2.40.110.10">
    <property type="entry name" value="Butyryl-CoA Dehydrogenase, subunit A, domain 2"/>
    <property type="match status" value="1"/>
</dbReference>
<comment type="similarity">
    <text evidence="2">Belongs to the acyl-CoA dehydrogenase family.</text>
</comment>
<keyword evidence="3" id="KW-0285">Flavoprotein</keyword>
<dbReference type="InterPro" id="IPR009100">
    <property type="entry name" value="AcylCoA_DH/oxidase_NM_dom_sf"/>
</dbReference>
<dbReference type="InterPro" id="IPR037069">
    <property type="entry name" value="AcylCoA_DH/ox_N_sf"/>
</dbReference>
<evidence type="ECO:0000256" key="2">
    <source>
        <dbReference type="ARBA" id="ARBA00009347"/>
    </source>
</evidence>
<dbReference type="CDD" id="cd00567">
    <property type="entry name" value="ACAD"/>
    <property type="match status" value="1"/>
</dbReference>
<sequence>MNFELSEEQAMLRDMLRRYLREQYDFETRRARVGAGRGQDAALWRALAELGILGVLLPEAAGGMGGGPIEAMLVSELLGEALVAEPFLETVVIGAALLAHGGARAEALLAEIAGGAVRIASSLEPAMLAAEPAPGGWHLRGKLSVVVGVPGASHLVVAARTCGDGPSLFLVEAGTPGVTIQGYQLIDDRPAGDVEIDAHLPGDALLGAPGAAGPVIEAVLDAARAALCAEAVGVLRRMLDDSVEFAKQRRQFGQPLAAFQALQHRMVDMFLALEQAVSASHLATLNLGAPPEARARAVAAAKATIGKAARFIGENAVQLHGAMGMTDELAVGHYFKRATVIAQSFGSTDAQVARYAALMRAA</sequence>
<dbReference type="EMBL" id="JACHLN010000004">
    <property type="protein sequence ID" value="MBB4841237.1"/>
    <property type="molecule type" value="Genomic_DNA"/>
</dbReference>
<dbReference type="AlphaFoldDB" id="A0A7W7K542"/>
<dbReference type="GO" id="GO:0003995">
    <property type="term" value="F:acyl-CoA dehydrogenase activity"/>
    <property type="evidence" value="ECO:0007669"/>
    <property type="project" value="TreeGrafter"/>
</dbReference>
<reference evidence="8 9" key="1">
    <citation type="submission" date="2020-08" db="EMBL/GenBank/DDBJ databases">
        <title>Functional genomics of gut bacteria from endangered species of beetles.</title>
        <authorList>
            <person name="Carlos-Shanley C."/>
        </authorList>
    </citation>
    <scope>NUCLEOTIDE SEQUENCE [LARGE SCALE GENOMIC DNA]</scope>
    <source>
        <strain evidence="8 9">S00224</strain>
    </source>
</reference>
<proteinExistence type="inferred from homology"/>
<dbReference type="InterPro" id="IPR036250">
    <property type="entry name" value="AcylCo_DH-like_C"/>
</dbReference>
<comment type="caution">
    <text evidence="8">The sequence shown here is derived from an EMBL/GenBank/DDBJ whole genome shotgun (WGS) entry which is preliminary data.</text>
</comment>
<dbReference type="SUPFAM" id="SSF56645">
    <property type="entry name" value="Acyl-CoA dehydrogenase NM domain-like"/>
    <property type="match status" value="1"/>
</dbReference>
<evidence type="ECO:0000259" key="7">
    <source>
        <dbReference type="Pfam" id="PF02771"/>
    </source>
</evidence>
<dbReference type="RefSeq" id="WP_184170557.1">
    <property type="nucleotide sequence ID" value="NZ_JACHLN010000004.1"/>
</dbReference>
<dbReference type="Gene3D" id="1.10.540.10">
    <property type="entry name" value="Acyl-CoA dehydrogenase/oxidase, N-terminal domain"/>
    <property type="match status" value="1"/>
</dbReference>
<gene>
    <name evidence="8" type="ORF">HNP52_004334</name>
</gene>
<evidence type="ECO:0000256" key="5">
    <source>
        <dbReference type="ARBA" id="ARBA00023002"/>
    </source>
</evidence>
<name>A0A7W7K542_9SPHN</name>
<evidence type="ECO:0000256" key="4">
    <source>
        <dbReference type="ARBA" id="ARBA00022827"/>
    </source>
</evidence>
<protein>
    <submittedName>
        <fullName evidence="8">Alkylation response protein AidB-like acyl-CoA dehydrogenase</fullName>
    </submittedName>
</protein>
<dbReference type="InterPro" id="IPR009075">
    <property type="entry name" value="AcylCo_DH/oxidase_C"/>
</dbReference>
<evidence type="ECO:0000313" key="9">
    <source>
        <dbReference type="Proteomes" id="UP000575241"/>
    </source>
</evidence>
<dbReference type="Proteomes" id="UP000575241">
    <property type="component" value="Unassembled WGS sequence"/>
</dbReference>
<dbReference type="SUPFAM" id="SSF47203">
    <property type="entry name" value="Acyl-CoA dehydrogenase C-terminal domain-like"/>
    <property type="match status" value="1"/>
</dbReference>
<feature type="domain" description="Acyl-CoA dehydrogenase/oxidase N-terminal" evidence="7">
    <location>
        <begin position="6"/>
        <end position="101"/>
    </location>
</feature>
<keyword evidence="4" id="KW-0274">FAD</keyword>
<dbReference type="PANTHER" id="PTHR43884:SF20">
    <property type="entry name" value="ACYL-COA DEHYDROGENASE FADE28"/>
    <property type="match status" value="1"/>
</dbReference>
<feature type="domain" description="Acyl-CoA dehydrogenase/oxidase C-terminal" evidence="6">
    <location>
        <begin position="215"/>
        <end position="355"/>
    </location>
</feature>
<evidence type="ECO:0000256" key="1">
    <source>
        <dbReference type="ARBA" id="ARBA00001974"/>
    </source>
</evidence>
<evidence type="ECO:0000259" key="6">
    <source>
        <dbReference type="Pfam" id="PF00441"/>
    </source>
</evidence>
<dbReference type="InterPro" id="IPR046373">
    <property type="entry name" value="Acyl-CoA_Oxase/DH_mid-dom_sf"/>
</dbReference>
<keyword evidence="5" id="KW-0560">Oxidoreductase</keyword>